<dbReference type="AlphaFoldDB" id="A0A7G7YNE4"/>
<accession>A0A7G7YNE4</accession>
<dbReference type="EMBL" id="CP046883">
    <property type="protein sequence ID" value="QNH96014.1"/>
    <property type="molecule type" value="Genomic_DNA"/>
</dbReference>
<dbReference type="GO" id="GO:0016740">
    <property type="term" value="F:transferase activity"/>
    <property type="evidence" value="ECO:0007669"/>
    <property type="project" value="UniProtKB-KW"/>
</dbReference>
<gene>
    <name evidence="2" type="ORF">GP473_04430</name>
</gene>
<protein>
    <submittedName>
        <fullName evidence="2">Glutamine amidotransferase</fullName>
    </submittedName>
</protein>
<dbReference type="InterPro" id="IPR017926">
    <property type="entry name" value="GATASE"/>
</dbReference>
<sequence length="249" mass="27665">MKFVLLSPRRGKEVIAAEYDDFLTFSGLTEQQLEVRVLDQPDSSLGDFSDVTGVFIGGSPFTITDPIDDEWQPAISQRLVHFVKDATVHRRFPILSTCYGTGMFAHYMGGRVGQEHSEEPGPSVVQLTEAAEHDVLTRGLPREFLGLGAHKDSVEQLPANATLLATGPTCPVHMYRIGDNVWVTQFHPELDGDRITIRLGFYDRAGYYSEEKAKEIYASLIGHDTSAANSLISRFVTYAVSLENKNECH</sequence>
<dbReference type="SUPFAM" id="SSF52317">
    <property type="entry name" value="Class I glutamine amidotransferase-like"/>
    <property type="match status" value="1"/>
</dbReference>
<organism evidence="2 3">
    <name type="scientific">Corynebacterium anserum</name>
    <dbReference type="NCBI Taxonomy" id="2684406"/>
    <lineage>
        <taxon>Bacteria</taxon>
        <taxon>Bacillati</taxon>
        <taxon>Actinomycetota</taxon>
        <taxon>Actinomycetes</taxon>
        <taxon>Mycobacteriales</taxon>
        <taxon>Corynebacteriaceae</taxon>
        <taxon>Corynebacterium</taxon>
    </lineage>
</organism>
<keyword evidence="2" id="KW-0808">Transferase</keyword>
<dbReference type="Pfam" id="PF00117">
    <property type="entry name" value="GATase"/>
    <property type="match status" value="1"/>
</dbReference>
<dbReference type="PROSITE" id="PS51273">
    <property type="entry name" value="GATASE_TYPE_1"/>
    <property type="match status" value="1"/>
</dbReference>
<dbReference type="Proteomes" id="UP000515275">
    <property type="component" value="Chromosome"/>
</dbReference>
<proteinExistence type="predicted"/>
<feature type="domain" description="Glutamine amidotransferase" evidence="1">
    <location>
        <begin position="33"/>
        <end position="191"/>
    </location>
</feature>
<evidence type="ECO:0000259" key="1">
    <source>
        <dbReference type="Pfam" id="PF00117"/>
    </source>
</evidence>
<evidence type="ECO:0000313" key="2">
    <source>
        <dbReference type="EMBL" id="QNH96014.1"/>
    </source>
</evidence>
<dbReference type="GO" id="GO:0005829">
    <property type="term" value="C:cytosol"/>
    <property type="evidence" value="ECO:0007669"/>
    <property type="project" value="TreeGrafter"/>
</dbReference>
<name>A0A7G7YNE4_9CORY</name>
<evidence type="ECO:0000313" key="3">
    <source>
        <dbReference type="Proteomes" id="UP000515275"/>
    </source>
</evidence>
<dbReference type="Gene3D" id="3.40.50.880">
    <property type="match status" value="1"/>
</dbReference>
<dbReference type="InterPro" id="IPR029062">
    <property type="entry name" value="Class_I_gatase-like"/>
</dbReference>
<keyword evidence="2" id="KW-0315">Glutamine amidotransferase</keyword>
<dbReference type="CDD" id="cd01741">
    <property type="entry name" value="GATase1_1"/>
    <property type="match status" value="1"/>
</dbReference>
<dbReference type="PANTHER" id="PTHR42695:SF5">
    <property type="entry name" value="GLUTAMINE AMIDOTRANSFERASE YLR126C-RELATED"/>
    <property type="match status" value="1"/>
</dbReference>
<dbReference type="RefSeq" id="WP_185769760.1">
    <property type="nucleotide sequence ID" value="NZ_CP046883.1"/>
</dbReference>
<dbReference type="PANTHER" id="PTHR42695">
    <property type="entry name" value="GLUTAMINE AMIDOTRANSFERASE YLR126C-RELATED"/>
    <property type="match status" value="1"/>
</dbReference>
<dbReference type="KEGG" id="cans:GP473_04430"/>
<keyword evidence="3" id="KW-1185">Reference proteome</keyword>
<reference evidence="2 3" key="1">
    <citation type="submission" date="2019-12" db="EMBL/GenBank/DDBJ databases">
        <title>Corynebacterium sp. nov., isolated from feces of the Anser Albifrons in China.</title>
        <authorList>
            <person name="Liu Q."/>
        </authorList>
    </citation>
    <scope>NUCLEOTIDE SEQUENCE [LARGE SCALE GENOMIC DNA]</scope>
    <source>
        <strain evidence="2 3">23H37-10</strain>
    </source>
</reference>
<dbReference type="InterPro" id="IPR044992">
    <property type="entry name" value="ChyE-like"/>
</dbReference>